<name>A0A0R1RMV7_9LACO</name>
<organism evidence="4 5">
    <name type="scientific">Paucilactobacillus oligofermentans DSM 15707 = LMG 22743</name>
    <dbReference type="NCBI Taxonomy" id="1423778"/>
    <lineage>
        <taxon>Bacteria</taxon>
        <taxon>Bacillati</taxon>
        <taxon>Bacillota</taxon>
        <taxon>Bacilli</taxon>
        <taxon>Lactobacillales</taxon>
        <taxon>Lactobacillaceae</taxon>
        <taxon>Paucilactobacillus</taxon>
    </lineage>
</organism>
<keyword evidence="5" id="KW-1185">Reference proteome</keyword>
<evidence type="ECO:0000313" key="4">
    <source>
        <dbReference type="EMBL" id="KRL54827.1"/>
    </source>
</evidence>
<dbReference type="RefSeq" id="WP_057890541.1">
    <property type="nucleotide sequence ID" value="NZ_AZFE01000032.1"/>
</dbReference>
<dbReference type="InterPro" id="IPR044068">
    <property type="entry name" value="CB"/>
</dbReference>
<dbReference type="GO" id="GO:0003677">
    <property type="term" value="F:DNA binding"/>
    <property type="evidence" value="ECO:0007669"/>
    <property type="project" value="UniProtKB-UniRule"/>
</dbReference>
<evidence type="ECO:0000259" key="3">
    <source>
        <dbReference type="PROSITE" id="PS51900"/>
    </source>
</evidence>
<dbReference type="Proteomes" id="UP000051697">
    <property type="component" value="Unassembled WGS sequence"/>
</dbReference>
<keyword evidence="1 2" id="KW-0238">DNA-binding</keyword>
<evidence type="ECO:0000256" key="2">
    <source>
        <dbReference type="PROSITE-ProRule" id="PRU01248"/>
    </source>
</evidence>
<sequence>MKSDYPFQKQYETYLNNDKLANSTKITYSQTISNFFSYLIEFNPGFSKQPTIENVFDRDIANYLTNLQVEQSITNGTYNKLLSQITHYFNFLFSHGFTVNLPTINLHGQTKSIVITNSVKWISLLPEILQDKSIHVYTKMVLLLCYKGYNVQEFLQPNFFQEFNQINFTEAYQETFIKQFINFIQPLQLRQQTKDLFLKQRVNLAQPRLSNAGLHKYLSKDETYLNIDLSPKKLHQAYIMTQLNMLNTKSDLELMTILKLDSASLLYYKKLVLEIK</sequence>
<evidence type="ECO:0000256" key="1">
    <source>
        <dbReference type="ARBA" id="ARBA00023125"/>
    </source>
</evidence>
<dbReference type="OrthoDB" id="2328477at2"/>
<evidence type="ECO:0000313" key="5">
    <source>
        <dbReference type="Proteomes" id="UP000051697"/>
    </source>
</evidence>
<dbReference type="AlphaFoldDB" id="A0A0R1RMV7"/>
<dbReference type="EMBL" id="AZFE01000032">
    <property type="protein sequence ID" value="KRL54827.1"/>
    <property type="molecule type" value="Genomic_DNA"/>
</dbReference>
<dbReference type="KEGG" id="lol:LACOL_0950"/>
<dbReference type="InterPro" id="IPR010998">
    <property type="entry name" value="Integrase_recombinase_N"/>
</dbReference>
<gene>
    <name evidence="4" type="ORF">FC70_GL001629</name>
</gene>
<protein>
    <recommendedName>
        <fullName evidence="3">Core-binding (CB) domain-containing protein</fullName>
    </recommendedName>
</protein>
<dbReference type="STRING" id="1423778.FC70_GL001629"/>
<dbReference type="PROSITE" id="PS51900">
    <property type="entry name" value="CB"/>
    <property type="match status" value="1"/>
</dbReference>
<dbReference type="PATRIC" id="fig|1423778.4.peg.1667"/>
<reference evidence="4 5" key="1">
    <citation type="journal article" date="2015" name="Genome Announc.">
        <title>Expanding the biotechnology potential of lactobacilli through comparative genomics of 213 strains and associated genera.</title>
        <authorList>
            <person name="Sun Z."/>
            <person name="Harris H.M."/>
            <person name="McCann A."/>
            <person name="Guo C."/>
            <person name="Argimon S."/>
            <person name="Zhang W."/>
            <person name="Yang X."/>
            <person name="Jeffery I.B."/>
            <person name="Cooney J.C."/>
            <person name="Kagawa T.F."/>
            <person name="Liu W."/>
            <person name="Song Y."/>
            <person name="Salvetti E."/>
            <person name="Wrobel A."/>
            <person name="Rasinkangas P."/>
            <person name="Parkhill J."/>
            <person name="Rea M.C."/>
            <person name="O'Sullivan O."/>
            <person name="Ritari J."/>
            <person name="Douillard F.P."/>
            <person name="Paul Ross R."/>
            <person name="Yang R."/>
            <person name="Briner A.E."/>
            <person name="Felis G.E."/>
            <person name="de Vos W.M."/>
            <person name="Barrangou R."/>
            <person name="Klaenhammer T.R."/>
            <person name="Caufield P.W."/>
            <person name="Cui Y."/>
            <person name="Zhang H."/>
            <person name="O'Toole P.W."/>
        </authorList>
    </citation>
    <scope>NUCLEOTIDE SEQUENCE [LARGE SCALE GENOMIC DNA]</scope>
    <source>
        <strain evidence="4 5">DSM 15707</strain>
    </source>
</reference>
<comment type="caution">
    <text evidence="4">The sequence shown here is derived from an EMBL/GenBank/DDBJ whole genome shotgun (WGS) entry which is preliminary data.</text>
</comment>
<accession>A0A0R1RMV7</accession>
<proteinExistence type="predicted"/>
<feature type="domain" description="Core-binding (CB)" evidence="3">
    <location>
        <begin position="5"/>
        <end position="93"/>
    </location>
</feature>
<dbReference type="Gene3D" id="1.10.150.130">
    <property type="match status" value="1"/>
</dbReference>